<evidence type="ECO:0000313" key="5">
    <source>
        <dbReference type="Proteomes" id="UP000325313"/>
    </source>
</evidence>
<proteinExistence type="predicted"/>
<dbReference type="Proteomes" id="UP000325313">
    <property type="component" value="Unassembled WGS sequence"/>
</dbReference>
<protein>
    <submittedName>
        <fullName evidence="2">Uncharacterized protein</fullName>
    </submittedName>
</protein>
<name>A0A5B0PXY2_PUCGR</name>
<evidence type="ECO:0000256" key="1">
    <source>
        <dbReference type="SAM" id="MobiDB-lite"/>
    </source>
</evidence>
<organism evidence="2 4">
    <name type="scientific">Puccinia graminis f. sp. tritici</name>
    <dbReference type="NCBI Taxonomy" id="56615"/>
    <lineage>
        <taxon>Eukaryota</taxon>
        <taxon>Fungi</taxon>
        <taxon>Dikarya</taxon>
        <taxon>Basidiomycota</taxon>
        <taxon>Pucciniomycotina</taxon>
        <taxon>Pucciniomycetes</taxon>
        <taxon>Pucciniales</taxon>
        <taxon>Pucciniaceae</taxon>
        <taxon>Puccinia</taxon>
    </lineage>
</organism>
<reference evidence="4 5" key="1">
    <citation type="submission" date="2019-05" db="EMBL/GenBank/DDBJ databases">
        <title>Emergence of the Ug99 lineage of the wheat stem rust pathogen through somatic hybridization.</title>
        <authorList>
            <person name="Li F."/>
            <person name="Upadhyaya N.M."/>
            <person name="Sperschneider J."/>
            <person name="Matny O."/>
            <person name="Nguyen-Phuc H."/>
            <person name="Mago R."/>
            <person name="Raley C."/>
            <person name="Miller M.E."/>
            <person name="Silverstein K.A.T."/>
            <person name="Henningsen E."/>
            <person name="Hirsch C.D."/>
            <person name="Visser B."/>
            <person name="Pretorius Z.A."/>
            <person name="Steffenson B.J."/>
            <person name="Schwessinger B."/>
            <person name="Dodds P.N."/>
            <person name="Figueroa M."/>
        </authorList>
    </citation>
    <scope>NUCLEOTIDE SEQUENCE [LARGE SCALE GENOMIC DNA]</scope>
    <source>
        <strain evidence="2">21-0</strain>
        <strain evidence="3 5">Ug99</strain>
    </source>
</reference>
<evidence type="ECO:0000313" key="3">
    <source>
        <dbReference type="EMBL" id="KAA1135131.1"/>
    </source>
</evidence>
<gene>
    <name evidence="2" type="ORF">PGT21_019332</name>
    <name evidence="3" type="ORF">PGTUg99_018107</name>
</gene>
<evidence type="ECO:0000313" key="4">
    <source>
        <dbReference type="Proteomes" id="UP000324748"/>
    </source>
</evidence>
<sequence length="96" mass="10851">MPDTVSYRLCGTVAAKDPEFKHDATKDSETPPHQDKDLKSISKGVFSNIIPKFSKDETDDVRSTPINPPPVPNQRSCSYMQSRLDELDAETKKEIW</sequence>
<dbReference type="EMBL" id="VSWC01000040">
    <property type="protein sequence ID" value="KAA1105785.1"/>
    <property type="molecule type" value="Genomic_DNA"/>
</dbReference>
<feature type="compositionally biased region" description="Basic and acidic residues" evidence="1">
    <location>
        <begin position="53"/>
        <end position="62"/>
    </location>
</feature>
<evidence type="ECO:0000313" key="2">
    <source>
        <dbReference type="EMBL" id="KAA1105785.1"/>
    </source>
</evidence>
<dbReference type="EMBL" id="VDEP01000041">
    <property type="protein sequence ID" value="KAA1135131.1"/>
    <property type="molecule type" value="Genomic_DNA"/>
</dbReference>
<dbReference type="Proteomes" id="UP000324748">
    <property type="component" value="Unassembled WGS sequence"/>
</dbReference>
<dbReference type="AlphaFoldDB" id="A0A5B0PXY2"/>
<keyword evidence="4" id="KW-1185">Reference proteome</keyword>
<feature type="region of interest" description="Disordered" evidence="1">
    <location>
        <begin position="18"/>
        <end position="77"/>
    </location>
</feature>
<comment type="caution">
    <text evidence="2">The sequence shown here is derived from an EMBL/GenBank/DDBJ whole genome shotgun (WGS) entry which is preliminary data.</text>
</comment>
<accession>A0A5B0PXY2</accession>
<feature type="compositionally biased region" description="Basic and acidic residues" evidence="1">
    <location>
        <begin position="18"/>
        <end position="40"/>
    </location>
</feature>